<comment type="caution">
    <text evidence="1">The sequence shown here is derived from an EMBL/GenBank/DDBJ whole genome shotgun (WGS) entry which is preliminary data.</text>
</comment>
<gene>
    <name evidence="1" type="ORF">C1634_023030</name>
</gene>
<proteinExistence type="predicted"/>
<protein>
    <submittedName>
        <fullName evidence="1">Uncharacterized protein</fullName>
    </submittedName>
</protein>
<organism evidence="1 2">
    <name type="scientific">Chryseobacterium viscerum</name>
    <dbReference type="NCBI Taxonomy" id="1037377"/>
    <lineage>
        <taxon>Bacteria</taxon>
        <taxon>Pseudomonadati</taxon>
        <taxon>Bacteroidota</taxon>
        <taxon>Flavobacteriia</taxon>
        <taxon>Flavobacteriales</taxon>
        <taxon>Weeksellaceae</taxon>
        <taxon>Chryseobacterium group</taxon>
        <taxon>Chryseobacterium</taxon>
    </lineage>
</organism>
<evidence type="ECO:0000313" key="1">
    <source>
        <dbReference type="EMBL" id="PWN58428.1"/>
    </source>
</evidence>
<reference evidence="1 2" key="1">
    <citation type="submission" date="2018-04" db="EMBL/GenBank/DDBJ databases">
        <title>Chryseobacterium oncorhynchi 701B-08T from rainbow trout, and Chryseobacterium viscerum 687B-08T from diseased fish.</title>
        <authorList>
            <person name="Jeong J.-J."/>
            <person name="Lee Y.J."/>
            <person name="Pathiraja D."/>
            <person name="Park B."/>
            <person name="Choi I.-G."/>
            <person name="Kim K.D."/>
        </authorList>
    </citation>
    <scope>NUCLEOTIDE SEQUENCE [LARGE SCALE GENOMIC DNA]</scope>
    <source>
        <strain evidence="1 2">687B-08</strain>
    </source>
</reference>
<accession>A0A316WH55</accession>
<dbReference type="AlphaFoldDB" id="A0A316WH55"/>
<dbReference type="Proteomes" id="UP000236413">
    <property type="component" value="Unassembled WGS sequence"/>
</dbReference>
<name>A0A316WH55_9FLAO</name>
<evidence type="ECO:0000313" key="2">
    <source>
        <dbReference type="Proteomes" id="UP000236413"/>
    </source>
</evidence>
<dbReference type="EMBL" id="PPEG02000011">
    <property type="protein sequence ID" value="PWN58428.1"/>
    <property type="molecule type" value="Genomic_DNA"/>
</dbReference>
<sequence length="75" mass="8811">MSLRKKIFLGIRNQRLQTLRKNISSFINVLSYCFQGIDYSFPCACLNGDPHRKSQKPHKMQMQFIEILILIILLV</sequence>